<evidence type="ECO:0000259" key="2">
    <source>
        <dbReference type="Pfam" id="PF13393"/>
    </source>
</evidence>
<dbReference type="OrthoDB" id="9797914at2"/>
<dbReference type="SUPFAM" id="SSF55681">
    <property type="entry name" value="Class II aaRS and biotin synthetases"/>
    <property type="match status" value="1"/>
</dbReference>
<keyword evidence="3" id="KW-0808">Transferase</keyword>
<dbReference type="Pfam" id="PF13393">
    <property type="entry name" value="tRNA-synt_His"/>
    <property type="match status" value="1"/>
</dbReference>
<dbReference type="EMBL" id="FNEK01000066">
    <property type="protein sequence ID" value="SDL07553.1"/>
    <property type="molecule type" value="Genomic_DNA"/>
</dbReference>
<dbReference type="PIRSF" id="PIRSF001549">
    <property type="entry name" value="His-tRNA_synth"/>
    <property type="match status" value="1"/>
</dbReference>
<dbReference type="PANTHER" id="PTHR43707">
    <property type="entry name" value="HISTIDYL-TRNA SYNTHETASE"/>
    <property type="match status" value="1"/>
</dbReference>
<dbReference type="RefSeq" id="WP_093162432.1">
    <property type="nucleotide sequence ID" value="NZ_FNEK01000066.1"/>
</dbReference>
<dbReference type="GO" id="GO:0004821">
    <property type="term" value="F:histidine-tRNA ligase activity"/>
    <property type="evidence" value="ECO:0007669"/>
    <property type="project" value="TreeGrafter"/>
</dbReference>
<dbReference type="NCBIfam" id="NF008952">
    <property type="entry name" value="PRK12295.1-5"/>
    <property type="match status" value="1"/>
</dbReference>
<accession>A0A1G9H535</accession>
<dbReference type="Gene3D" id="3.30.930.10">
    <property type="entry name" value="Bira Bifunctional Protein, Domain 2"/>
    <property type="match status" value="1"/>
</dbReference>
<organism evidence="3 4">
    <name type="scientific">Aliiruegeria lutimaris</name>
    <dbReference type="NCBI Taxonomy" id="571298"/>
    <lineage>
        <taxon>Bacteria</taxon>
        <taxon>Pseudomonadati</taxon>
        <taxon>Pseudomonadota</taxon>
        <taxon>Alphaproteobacteria</taxon>
        <taxon>Rhodobacterales</taxon>
        <taxon>Roseobacteraceae</taxon>
        <taxon>Aliiruegeria</taxon>
    </lineage>
</organism>
<name>A0A1G9H535_9RHOB</name>
<dbReference type="InterPro" id="IPR004516">
    <property type="entry name" value="HisRS/HisZ"/>
</dbReference>
<dbReference type="PANTHER" id="PTHR43707:SF1">
    <property type="entry name" value="HISTIDINE--TRNA LIGASE, MITOCHONDRIAL-RELATED"/>
    <property type="match status" value="1"/>
</dbReference>
<feature type="domain" description="Class II Histidinyl-tRNA synthetase (HisRS)-like catalytic core" evidence="2">
    <location>
        <begin position="5"/>
        <end position="254"/>
    </location>
</feature>
<evidence type="ECO:0000313" key="4">
    <source>
        <dbReference type="Proteomes" id="UP000199382"/>
    </source>
</evidence>
<protein>
    <submittedName>
        <fullName evidence="3">ATP phosphoribosyltransferase regulatory subunit</fullName>
    </submittedName>
</protein>
<proteinExistence type="predicted"/>
<dbReference type="AlphaFoldDB" id="A0A1G9H535"/>
<dbReference type="GO" id="GO:0006427">
    <property type="term" value="P:histidyl-tRNA aminoacylation"/>
    <property type="evidence" value="ECO:0007669"/>
    <property type="project" value="TreeGrafter"/>
</dbReference>
<dbReference type="STRING" id="571298.SAMN04488026_106630"/>
<evidence type="ECO:0000313" key="3">
    <source>
        <dbReference type="EMBL" id="SDL07553.1"/>
    </source>
</evidence>
<reference evidence="3 4" key="1">
    <citation type="submission" date="2016-10" db="EMBL/GenBank/DDBJ databases">
        <authorList>
            <person name="de Groot N.N."/>
        </authorList>
    </citation>
    <scope>NUCLEOTIDE SEQUENCE [LARGE SCALE GENOMIC DNA]</scope>
    <source>
        <strain evidence="3 4">DSM 25294</strain>
    </source>
</reference>
<feature type="binding site" evidence="1">
    <location>
        <position position="306"/>
    </location>
    <ligand>
        <name>L-histidine</name>
        <dbReference type="ChEBI" id="CHEBI:57595"/>
    </ligand>
</feature>
<dbReference type="Proteomes" id="UP000199382">
    <property type="component" value="Unassembled WGS sequence"/>
</dbReference>
<keyword evidence="4" id="KW-1185">Reference proteome</keyword>
<gene>
    <name evidence="3" type="ORF">SAMN04488026_106630</name>
</gene>
<evidence type="ECO:0000256" key="1">
    <source>
        <dbReference type="PIRSR" id="PIRSR001549-1"/>
    </source>
</evidence>
<feature type="binding site" evidence="1">
    <location>
        <begin position="311"/>
        <end position="312"/>
    </location>
    <ligand>
        <name>L-histidine</name>
        <dbReference type="ChEBI" id="CHEBI:57595"/>
    </ligand>
</feature>
<dbReference type="GO" id="GO:0016757">
    <property type="term" value="F:glycosyltransferase activity"/>
    <property type="evidence" value="ECO:0007669"/>
    <property type="project" value="UniProtKB-KW"/>
</dbReference>
<dbReference type="InterPro" id="IPR041715">
    <property type="entry name" value="HisRS-like_core"/>
</dbReference>
<keyword evidence="3" id="KW-0328">Glycosyltransferase</keyword>
<feature type="binding site" evidence="1">
    <location>
        <position position="92"/>
    </location>
    <ligand>
        <name>L-histidine</name>
        <dbReference type="ChEBI" id="CHEBI:57595"/>
    </ligand>
</feature>
<dbReference type="GO" id="GO:0005737">
    <property type="term" value="C:cytoplasm"/>
    <property type="evidence" value="ECO:0007669"/>
    <property type="project" value="InterPro"/>
</dbReference>
<feature type="binding site" evidence="1">
    <location>
        <begin position="65"/>
        <end position="67"/>
    </location>
    <ligand>
        <name>L-histidine</name>
        <dbReference type="ChEBI" id="CHEBI:57595"/>
    </ligand>
</feature>
<feature type="binding site" evidence="1">
    <location>
        <position position="111"/>
    </location>
    <ligand>
        <name>L-histidine</name>
        <dbReference type="ChEBI" id="CHEBI:57595"/>
    </ligand>
</feature>
<dbReference type="InterPro" id="IPR045864">
    <property type="entry name" value="aa-tRNA-synth_II/BPL/LPL"/>
</dbReference>
<sequence length="370" mass="40970">MPSKEQVRAEAARLQDYFRGSGAQAVEPDILQPAHALLDLYGEDIRARAYVTADPLMGEQMLRPDFTVPVVQMHVASGGGEARYTYAGEVFRRQEVAEPGRSNEYFQVGMEIFDAEDPAEAEAEIFARFTAALAPLGLRAAMGDIGLLTAVVQGLETSEARRSALMRHIWRPKRFRALLDRYAGRSKVPTARATMLKRLQNEAPEEIISDAGLIIGLREPTEIIERMRTLQAEAAEPPLSGHLVEMIDDLLDIRETPANALDRLRDIAVDLPALDMAVERLERRLEAMRSHGVDLDRVEFEASYGRTTMEYYDGFVFGFYAGMYPHLPPVASGGRYDALTRVLAQGREIPAVGGMIRPGLVLELGQEGGL</sequence>
<feature type="binding site" evidence="1">
    <location>
        <position position="107"/>
    </location>
    <ligand>
        <name>L-histidine</name>
        <dbReference type="ChEBI" id="CHEBI:57595"/>
    </ligand>
</feature>